<keyword evidence="1" id="KW-0808">Transferase</keyword>
<sequence length="193" mass="20391">MSRSRVRVRTATPDDVDALMRLVGEIRELGPVRGRTMARRGPDGARAHCERLVADPEHRVVVAVDDADAVIGAAVLGADTAGGLLDPPSVYVSHLLVRPEHRRRGAGRALVAAAAGYADELGVDSVVVGVAPTGRDANRFFARLGFAPLVIRRIAPVSAVRRALASADPADPRVAGRSGLARALPRPRIRRTG</sequence>
<evidence type="ECO:0000256" key="3">
    <source>
        <dbReference type="SAM" id="MobiDB-lite"/>
    </source>
</evidence>
<dbReference type="GO" id="GO:0016747">
    <property type="term" value="F:acyltransferase activity, transferring groups other than amino-acyl groups"/>
    <property type="evidence" value="ECO:0007669"/>
    <property type="project" value="InterPro"/>
</dbReference>
<dbReference type="EMBL" id="CADCTP010000106">
    <property type="protein sequence ID" value="CAA9233580.1"/>
    <property type="molecule type" value="Genomic_DNA"/>
</dbReference>
<proteinExistence type="predicted"/>
<reference evidence="5" key="1">
    <citation type="submission" date="2020-02" db="EMBL/GenBank/DDBJ databases">
        <authorList>
            <person name="Meier V. D."/>
        </authorList>
    </citation>
    <scope>NUCLEOTIDE SEQUENCE</scope>
    <source>
        <strain evidence="5">AVDCRST_MAG41</strain>
    </source>
</reference>
<accession>A0A6J4HWF9</accession>
<evidence type="ECO:0000313" key="5">
    <source>
        <dbReference type="EMBL" id="CAA9233580.1"/>
    </source>
</evidence>
<dbReference type="SUPFAM" id="SSF55729">
    <property type="entry name" value="Acyl-CoA N-acyltransferases (Nat)"/>
    <property type="match status" value="1"/>
</dbReference>
<dbReference type="PANTHER" id="PTHR43877">
    <property type="entry name" value="AMINOALKYLPHOSPHONATE N-ACETYLTRANSFERASE-RELATED-RELATED"/>
    <property type="match status" value="1"/>
</dbReference>
<dbReference type="AlphaFoldDB" id="A0A6J4HWF9"/>
<dbReference type="InterPro" id="IPR050832">
    <property type="entry name" value="Bact_Acetyltransf"/>
</dbReference>
<name>A0A6J4HWF9_9ACTN</name>
<feature type="region of interest" description="Disordered" evidence="3">
    <location>
        <begin position="170"/>
        <end position="193"/>
    </location>
</feature>
<dbReference type="InterPro" id="IPR000182">
    <property type="entry name" value="GNAT_dom"/>
</dbReference>
<evidence type="ECO:0000256" key="2">
    <source>
        <dbReference type="ARBA" id="ARBA00023315"/>
    </source>
</evidence>
<dbReference type="InterPro" id="IPR016181">
    <property type="entry name" value="Acyl_CoA_acyltransferase"/>
</dbReference>
<dbReference type="Gene3D" id="3.40.630.30">
    <property type="match status" value="1"/>
</dbReference>
<gene>
    <name evidence="5" type="ORF">AVDCRST_MAG41-1110</name>
</gene>
<feature type="domain" description="N-acetyltransferase" evidence="4">
    <location>
        <begin position="6"/>
        <end position="171"/>
    </location>
</feature>
<organism evidence="5">
    <name type="scientific">uncultured Mycobacteriales bacterium</name>
    <dbReference type="NCBI Taxonomy" id="581187"/>
    <lineage>
        <taxon>Bacteria</taxon>
        <taxon>Bacillati</taxon>
        <taxon>Actinomycetota</taxon>
        <taxon>Actinomycetes</taxon>
        <taxon>Mycobacteriales</taxon>
        <taxon>environmental samples</taxon>
    </lineage>
</organism>
<evidence type="ECO:0000256" key="1">
    <source>
        <dbReference type="ARBA" id="ARBA00022679"/>
    </source>
</evidence>
<dbReference type="Pfam" id="PF00583">
    <property type="entry name" value="Acetyltransf_1"/>
    <property type="match status" value="1"/>
</dbReference>
<evidence type="ECO:0000259" key="4">
    <source>
        <dbReference type="PROSITE" id="PS51186"/>
    </source>
</evidence>
<dbReference type="PROSITE" id="PS51186">
    <property type="entry name" value="GNAT"/>
    <property type="match status" value="1"/>
</dbReference>
<protein>
    <recommendedName>
        <fullName evidence="4">N-acetyltransferase domain-containing protein</fullName>
    </recommendedName>
</protein>
<keyword evidence="2" id="KW-0012">Acyltransferase</keyword>